<protein>
    <submittedName>
        <fullName evidence="1">Uncharacterized protein</fullName>
    </submittedName>
</protein>
<gene>
    <name evidence="1" type="ORF">UFOVP126_54</name>
</gene>
<organism evidence="1">
    <name type="scientific">uncultured Caudovirales phage</name>
    <dbReference type="NCBI Taxonomy" id="2100421"/>
    <lineage>
        <taxon>Viruses</taxon>
        <taxon>Duplodnaviria</taxon>
        <taxon>Heunggongvirae</taxon>
        <taxon>Uroviricota</taxon>
        <taxon>Caudoviricetes</taxon>
        <taxon>Peduoviridae</taxon>
        <taxon>Maltschvirus</taxon>
        <taxon>Maltschvirus maltsch</taxon>
    </lineage>
</organism>
<proteinExistence type="predicted"/>
<reference evidence="1" key="1">
    <citation type="submission" date="2020-04" db="EMBL/GenBank/DDBJ databases">
        <authorList>
            <person name="Chiriac C."/>
            <person name="Salcher M."/>
            <person name="Ghai R."/>
            <person name="Kavagutti S V."/>
        </authorList>
    </citation>
    <scope>NUCLEOTIDE SEQUENCE</scope>
</reference>
<name>A0A6J5L9B0_9CAUD</name>
<evidence type="ECO:0000313" key="1">
    <source>
        <dbReference type="EMBL" id="CAB4131228.1"/>
    </source>
</evidence>
<sequence length="102" mass="11757">MTPEQMCHAMLDDVFKNGTSVMKITRVDINAEFDQIGEAMNEVAQRFAHRLALDLECVLARYDGPWYDEAMQTLSDYRTAMNELHEKQAPTFMGEPLVRDDK</sequence>
<dbReference type="EMBL" id="LR796241">
    <property type="protein sequence ID" value="CAB4131228.1"/>
    <property type="molecule type" value="Genomic_DNA"/>
</dbReference>
<accession>A0A6J5L9B0</accession>